<keyword evidence="3" id="KW-1185">Reference proteome</keyword>
<evidence type="ECO:0000313" key="2">
    <source>
        <dbReference type="EMBL" id="EFY05352.1"/>
    </source>
</evidence>
<keyword evidence="1" id="KW-0732">Signal</keyword>
<sequence length="156" mass="17404">MRGVKMRYVKLILLLIMLSIAAVGNCQNLQKAGETDVGVLYVDVDSVQSLSKSGQLYLAVFAEEQYTDADFLNLLHEDESLQNAVGAMYLYLFNSNGTEYTKAAHYIIDKDGKVCLDMGGETAVQQTKGSKEMLNVYTKALDALNKKVQQNKWLHK</sequence>
<name>E8LCW1_9FIRM</name>
<dbReference type="AlphaFoldDB" id="E8LCW1"/>
<dbReference type="InterPro" id="IPR036249">
    <property type="entry name" value="Thioredoxin-like_sf"/>
</dbReference>
<dbReference type="EMBL" id="AEVN01000024">
    <property type="protein sequence ID" value="EFY05352.1"/>
    <property type="molecule type" value="Genomic_DNA"/>
</dbReference>
<accession>E8LCW1</accession>
<feature type="signal peptide" evidence="1">
    <location>
        <begin position="1"/>
        <end position="21"/>
    </location>
</feature>
<dbReference type="SUPFAM" id="SSF52833">
    <property type="entry name" value="Thioredoxin-like"/>
    <property type="match status" value="1"/>
</dbReference>
<feature type="chain" id="PRO_5039109227" evidence="1">
    <location>
        <begin position="22"/>
        <end position="156"/>
    </location>
</feature>
<evidence type="ECO:0000313" key="3">
    <source>
        <dbReference type="Proteomes" id="UP000004923"/>
    </source>
</evidence>
<comment type="caution">
    <text evidence="2">The sequence shown here is derived from an EMBL/GenBank/DDBJ whole genome shotgun (WGS) entry which is preliminary data.</text>
</comment>
<evidence type="ECO:0000256" key="1">
    <source>
        <dbReference type="SAM" id="SignalP"/>
    </source>
</evidence>
<gene>
    <name evidence="2" type="ORF">HMPREF9443_00684</name>
</gene>
<dbReference type="Proteomes" id="UP000004923">
    <property type="component" value="Unassembled WGS sequence"/>
</dbReference>
<organism evidence="2 3">
    <name type="scientific">Phascolarctobacterium succinatutens YIT 12067</name>
    <dbReference type="NCBI Taxonomy" id="626939"/>
    <lineage>
        <taxon>Bacteria</taxon>
        <taxon>Bacillati</taxon>
        <taxon>Bacillota</taxon>
        <taxon>Negativicutes</taxon>
        <taxon>Acidaminococcales</taxon>
        <taxon>Acidaminococcaceae</taxon>
        <taxon>Phascolarctobacterium</taxon>
    </lineage>
</organism>
<dbReference type="HOGENOM" id="CLU_142225_0_0_9"/>
<proteinExistence type="predicted"/>
<reference evidence="2 3" key="1">
    <citation type="submission" date="2011-01" db="EMBL/GenBank/DDBJ databases">
        <authorList>
            <person name="Weinstock G."/>
            <person name="Sodergren E."/>
            <person name="Clifton S."/>
            <person name="Fulton L."/>
            <person name="Fulton B."/>
            <person name="Courtney L."/>
            <person name="Fronick C."/>
            <person name="Harrison M."/>
            <person name="Strong C."/>
            <person name="Farmer C."/>
            <person name="Delahaunty K."/>
            <person name="Markovic C."/>
            <person name="Hall O."/>
            <person name="Minx P."/>
            <person name="Tomlinson C."/>
            <person name="Mitreva M."/>
            <person name="Hou S."/>
            <person name="Chen J."/>
            <person name="Wollam A."/>
            <person name="Pepin K.H."/>
            <person name="Johnson M."/>
            <person name="Bhonagiri V."/>
            <person name="Zhang X."/>
            <person name="Suruliraj S."/>
            <person name="Warren W."/>
            <person name="Chinwalla A."/>
            <person name="Mardis E.R."/>
            <person name="Wilson R.K."/>
        </authorList>
    </citation>
    <scope>NUCLEOTIDE SEQUENCE [LARGE SCALE GENOMIC DNA]</scope>
    <source>
        <strain evidence="2 3">YIT 12067</strain>
    </source>
</reference>
<protein>
    <submittedName>
        <fullName evidence="2">Uncharacterized protein</fullName>
    </submittedName>
</protein>